<dbReference type="GO" id="GO:0008453">
    <property type="term" value="F:alanine-glyoxylate transaminase activity"/>
    <property type="evidence" value="ECO:0007669"/>
    <property type="project" value="TreeGrafter"/>
</dbReference>
<evidence type="ECO:0000256" key="7">
    <source>
        <dbReference type="ARBA" id="ARBA00022679"/>
    </source>
</evidence>
<evidence type="ECO:0000256" key="12">
    <source>
        <dbReference type="SAM" id="Phobius"/>
    </source>
</evidence>
<comment type="similarity">
    <text evidence="4">Belongs to the class-III pyridoxal-phosphate-dependent aminotransferase family.</text>
</comment>
<dbReference type="GO" id="GO:0016020">
    <property type="term" value="C:membrane"/>
    <property type="evidence" value="ECO:0007669"/>
    <property type="project" value="UniProtKB-SubCell"/>
</dbReference>
<keyword evidence="9 12" id="KW-1133">Transmembrane helix</keyword>
<evidence type="ECO:0000256" key="11">
    <source>
        <dbReference type="SAM" id="MobiDB-lite"/>
    </source>
</evidence>
<feature type="transmembrane region" description="Helical" evidence="12">
    <location>
        <begin position="64"/>
        <end position="88"/>
    </location>
</feature>
<reference evidence="13 14" key="1">
    <citation type="submission" date="2020-08" db="EMBL/GenBank/DDBJ databases">
        <title>Plant Genome Project.</title>
        <authorList>
            <person name="Zhang R.-G."/>
        </authorList>
    </citation>
    <scope>NUCLEOTIDE SEQUENCE [LARGE SCALE GENOMIC DNA]</scope>
    <source>
        <tissue evidence="13">Rhizome</tissue>
    </source>
</reference>
<dbReference type="EMBL" id="JACMSC010000007">
    <property type="protein sequence ID" value="KAG6513574.1"/>
    <property type="molecule type" value="Genomic_DNA"/>
</dbReference>
<evidence type="ECO:0000313" key="14">
    <source>
        <dbReference type="Proteomes" id="UP000734854"/>
    </source>
</evidence>
<dbReference type="PANTHER" id="PTHR45688">
    <property type="match status" value="1"/>
</dbReference>
<keyword evidence="7" id="KW-0808">Transferase</keyword>
<evidence type="ECO:0000256" key="8">
    <source>
        <dbReference type="ARBA" id="ARBA00022692"/>
    </source>
</evidence>
<keyword evidence="6" id="KW-0032">Aminotransferase</keyword>
<comment type="caution">
    <text evidence="13">The sequence shown here is derived from an EMBL/GenBank/DDBJ whole genome shotgun (WGS) entry which is preliminary data.</text>
</comment>
<evidence type="ECO:0000313" key="13">
    <source>
        <dbReference type="EMBL" id="KAG6513574.1"/>
    </source>
</evidence>
<evidence type="ECO:0000256" key="5">
    <source>
        <dbReference type="ARBA" id="ARBA00009074"/>
    </source>
</evidence>
<sequence>MLDKMQMRKNKLDKKLKSIKAWRKVSSIIFAATLTTFLIYSIIAAAIAAPPVATYFKLKFPYLILLFWVPYPSFLGLEVLMGVLSVTVQCMDFCANHLGFSYIGPRVIVWSIKPIQKDEEVCITYINLLEPKRIYIGAGTCELEMIKVIGDVKGRGLMLGVELVIDRKEKMLAKAETAALFEELKDLGVLLRKEGLQGNVFRIKSPMCFTKEDAAVAIRRPAIAWQRAATRRPGSGLPEARQRLPEARQALPEAMQGLPEARQRLPPPAMHKARQRRPGSAWTRPARAGKESNDAEREREI</sequence>
<dbReference type="GO" id="GO:0009436">
    <property type="term" value="P:glyoxylate catabolic process"/>
    <property type="evidence" value="ECO:0007669"/>
    <property type="project" value="TreeGrafter"/>
</dbReference>
<name>A0A8J5LCQ4_ZINOF</name>
<dbReference type="AlphaFoldDB" id="A0A8J5LCQ4"/>
<keyword evidence="8 12" id="KW-0812">Transmembrane</keyword>
<evidence type="ECO:0000256" key="2">
    <source>
        <dbReference type="ARBA" id="ARBA00004173"/>
    </source>
</evidence>
<protein>
    <submittedName>
        <fullName evidence="13">Uncharacterized protein</fullName>
    </submittedName>
</protein>
<comment type="subcellular location">
    <subcellularLocation>
        <location evidence="3">Membrane</location>
    </subcellularLocation>
    <subcellularLocation>
        <location evidence="2">Mitochondrion</location>
    </subcellularLocation>
</comment>
<evidence type="ECO:0000256" key="6">
    <source>
        <dbReference type="ARBA" id="ARBA00022576"/>
    </source>
</evidence>
<evidence type="ECO:0000256" key="3">
    <source>
        <dbReference type="ARBA" id="ARBA00004370"/>
    </source>
</evidence>
<organism evidence="13 14">
    <name type="scientific">Zingiber officinale</name>
    <name type="common">Ginger</name>
    <name type="synonym">Amomum zingiber</name>
    <dbReference type="NCBI Taxonomy" id="94328"/>
    <lineage>
        <taxon>Eukaryota</taxon>
        <taxon>Viridiplantae</taxon>
        <taxon>Streptophyta</taxon>
        <taxon>Embryophyta</taxon>
        <taxon>Tracheophyta</taxon>
        <taxon>Spermatophyta</taxon>
        <taxon>Magnoliopsida</taxon>
        <taxon>Liliopsida</taxon>
        <taxon>Zingiberales</taxon>
        <taxon>Zingiberaceae</taxon>
        <taxon>Zingiber</taxon>
    </lineage>
</organism>
<dbReference type="InterPro" id="IPR007749">
    <property type="entry name" value="DUF677"/>
</dbReference>
<gene>
    <name evidence="13" type="ORF">ZIOFF_023906</name>
</gene>
<feature type="region of interest" description="Disordered" evidence="11">
    <location>
        <begin position="253"/>
        <end position="301"/>
    </location>
</feature>
<keyword evidence="14" id="KW-1185">Reference proteome</keyword>
<proteinExistence type="inferred from homology"/>
<dbReference type="Proteomes" id="UP000734854">
    <property type="component" value="Unassembled WGS sequence"/>
</dbReference>
<accession>A0A8J5LCQ4</accession>
<feature type="compositionally biased region" description="Basic and acidic residues" evidence="11">
    <location>
        <begin position="288"/>
        <end position="301"/>
    </location>
</feature>
<evidence type="ECO:0000256" key="4">
    <source>
        <dbReference type="ARBA" id="ARBA00008954"/>
    </source>
</evidence>
<comment type="similarity">
    <text evidence="5">Belongs to the UPF0496 family.</text>
</comment>
<dbReference type="GO" id="GO:0019481">
    <property type="term" value="P:L-alanine catabolic process, by transamination"/>
    <property type="evidence" value="ECO:0007669"/>
    <property type="project" value="TreeGrafter"/>
</dbReference>
<dbReference type="InterPro" id="IPR015424">
    <property type="entry name" value="PyrdxlP-dep_Trfase"/>
</dbReference>
<dbReference type="PANTHER" id="PTHR45688:SF3">
    <property type="entry name" value="ALANINE--GLYOXYLATE AMINOTRANSFERASE 2, MITOCHONDRIAL"/>
    <property type="match status" value="1"/>
</dbReference>
<comment type="cofactor">
    <cofactor evidence="1">
        <name>pyridoxal 5'-phosphate</name>
        <dbReference type="ChEBI" id="CHEBI:597326"/>
    </cofactor>
</comment>
<evidence type="ECO:0000256" key="9">
    <source>
        <dbReference type="ARBA" id="ARBA00022989"/>
    </source>
</evidence>
<keyword evidence="10 12" id="KW-0472">Membrane</keyword>
<dbReference type="InterPro" id="IPR015422">
    <property type="entry name" value="PyrdxlP-dep_Trfase_small"/>
</dbReference>
<dbReference type="Pfam" id="PF05055">
    <property type="entry name" value="DUF677"/>
    <property type="match status" value="1"/>
</dbReference>
<evidence type="ECO:0000256" key="1">
    <source>
        <dbReference type="ARBA" id="ARBA00001933"/>
    </source>
</evidence>
<dbReference type="SUPFAM" id="SSF53383">
    <property type="entry name" value="PLP-dependent transferases"/>
    <property type="match status" value="1"/>
</dbReference>
<dbReference type="GO" id="GO:0005739">
    <property type="term" value="C:mitochondrion"/>
    <property type="evidence" value="ECO:0007669"/>
    <property type="project" value="UniProtKB-SubCell"/>
</dbReference>
<evidence type="ECO:0000256" key="10">
    <source>
        <dbReference type="ARBA" id="ARBA00023136"/>
    </source>
</evidence>
<dbReference type="Gene3D" id="3.90.1150.10">
    <property type="entry name" value="Aspartate Aminotransferase, domain 1"/>
    <property type="match status" value="1"/>
</dbReference>